<accession>A0A7K1LE82</accession>
<evidence type="ECO:0000313" key="3">
    <source>
        <dbReference type="Proteomes" id="UP000432015"/>
    </source>
</evidence>
<keyword evidence="1" id="KW-0472">Membrane</keyword>
<reference evidence="2 3" key="1">
    <citation type="submission" date="2019-11" db="EMBL/GenBank/DDBJ databases">
        <authorList>
            <person name="Cao P."/>
        </authorList>
    </citation>
    <scope>NUCLEOTIDE SEQUENCE [LARGE SCALE GENOMIC DNA]</scope>
    <source>
        <strain evidence="2 3">NEAU-AAG5</strain>
    </source>
</reference>
<evidence type="ECO:0000256" key="1">
    <source>
        <dbReference type="SAM" id="Phobius"/>
    </source>
</evidence>
<dbReference type="AlphaFoldDB" id="A0A7K1LE82"/>
<keyword evidence="1" id="KW-0812">Transmembrane</keyword>
<gene>
    <name evidence="2" type="ORF">GNZ18_39195</name>
</gene>
<organism evidence="2 3">
    <name type="scientific">Actinomadura litoris</name>
    <dbReference type="NCBI Taxonomy" id="2678616"/>
    <lineage>
        <taxon>Bacteria</taxon>
        <taxon>Bacillati</taxon>
        <taxon>Actinomycetota</taxon>
        <taxon>Actinomycetes</taxon>
        <taxon>Streptosporangiales</taxon>
        <taxon>Thermomonosporaceae</taxon>
        <taxon>Actinomadura</taxon>
    </lineage>
</organism>
<dbReference type="Proteomes" id="UP000432015">
    <property type="component" value="Unassembled WGS sequence"/>
</dbReference>
<keyword evidence="3" id="KW-1185">Reference proteome</keyword>
<sequence>MVDVLVMVAAVAAVPILLRVGLGGGGRTTYRVRVRVPLRDRYPRLWWSGVLLGLVLAGVGWLADSCGWS</sequence>
<proteinExistence type="predicted"/>
<dbReference type="EMBL" id="WOFH01000022">
    <property type="protein sequence ID" value="MUN42576.1"/>
    <property type="molecule type" value="Genomic_DNA"/>
</dbReference>
<keyword evidence="1" id="KW-1133">Transmembrane helix</keyword>
<feature type="transmembrane region" description="Helical" evidence="1">
    <location>
        <begin position="45"/>
        <end position="63"/>
    </location>
</feature>
<dbReference type="RefSeq" id="WP_156222392.1">
    <property type="nucleotide sequence ID" value="NZ_WOFH01000022.1"/>
</dbReference>
<evidence type="ECO:0000313" key="2">
    <source>
        <dbReference type="EMBL" id="MUN42576.1"/>
    </source>
</evidence>
<name>A0A7K1LE82_9ACTN</name>
<protein>
    <submittedName>
        <fullName evidence="2">Uncharacterized protein</fullName>
    </submittedName>
</protein>
<feature type="transmembrane region" description="Helical" evidence="1">
    <location>
        <begin position="6"/>
        <end position="24"/>
    </location>
</feature>
<comment type="caution">
    <text evidence="2">The sequence shown here is derived from an EMBL/GenBank/DDBJ whole genome shotgun (WGS) entry which is preliminary data.</text>
</comment>